<dbReference type="InterPro" id="IPR005162">
    <property type="entry name" value="Retrotrans_gag_dom"/>
</dbReference>
<keyword evidence="5" id="KW-1185">Reference proteome</keyword>
<feature type="non-terminal residue" evidence="4">
    <location>
        <position position="366"/>
    </location>
</feature>
<feature type="domain" description="Retrotransposon gag" evidence="3">
    <location>
        <begin position="67"/>
        <end position="158"/>
    </location>
</feature>
<evidence type="ECO:0000313" key="5">
    <source>
        <dbReference type="Proteomes" id="UP000015453"/>
    </source>
</evidence>
<gene>
    <name evidence="4" type="ORF">M569_08967</name>
</gene>
<evidence type="ECO:0000313" key="4">
    <source>
        <dbReference type="EMBL" id="EPS65810.1"/>
    </source>
</evidence>
<proteinExistence type="predicted"/>
<evidence type="ECO:0000259" key="3">
    <source>
        <dbReference type="Pfam" id="PF03732"/>
    </source>
</evidence>
<feature type="region of interest" description="Disordered" evidence="2">
    <location>
        <begin position="271"/>
        <end position="295"/>
    </location>
</feature>
<dbReference type="PANTHER" id="PTHR33223">
    <property type="entry name" value="CCHC-TYPE DOMAIN-CONTAINING PROTEIN"/>
    <property type="match status" value="1"/>
</dbReference>
<evidence type="ECO:0000256" key="1">
    <source>
        <dbReference type="SAM" id="Coils"/>
    </source>
</evidence>
<organism evidence="4 5">
    <name type="scientific">Genlisea aurea</name>
    <dbReference type="NCBI Taxonomy" id="192259"/>
    <lineage>
        <taxon>Eukaryota</taxon>
        <taxon>Viridiplantae</taxon>
        <taxon>Streptophyta</taxon>
        <taxon>Embryophyta</taxon>
        <taxon>Tracheophyta</taxon>
        <taxon>Spermatophyta</taxon>
        <taxon>Magnoliopsida</taxon>
        <taxon>eudicotyledons</taxon>
        <taxon>Gunneridae</taxon>
        <taxon>Pentapetalae</taxon>
        <taxon>asterids</taxon>
        <taxon>lamiids</taxon>
        <taxon>Lamiales</taxon>
        <taxon>Lentibulariaceae</taxon>
        <taxon>Genlisea</taxon>
    </lineage>
</organism>
<dbReference type="AlphaFoldDB" id="S8CFX4"/>
<keyword evidence="1" id="KW-0175">Coiled coil</keyword>
<name>S8CFX4_9LAMI</name>
<dbReference type="OrthoDB" id="911638at2759"/>
<dbReference type="EMBL" id="AUSU01004028">
    <property type="protein sequence ID" value="EPS65810.1"/>
    <property type="molecule type" value="Genomic_DNA"/>
</dbReference>
<feature type="compositionally biased region" description="Low complexity" evidence="2">
    <location>
        <begin position="317"/>
        <end position="359"/>
    </location>
</feature>
<reference evidence="4 5" key="1">
    <citation type="journal article" date="2013" name="BMC Genomics">
        <title>The miniature genome of a carnivorous plant Genlisea aurea contains a low number of genes and short non-coding sequences.</title>
        <authorList>
            <person name="Leushkin E.V."/>
            <person name="Sutormin R.A."/>
            <person name="Nabieva E.R."/>
            <person name="Penin A.A."/>
            <person name="Kondrashov A.S."/>
            <person name="Logacheva M.D."/>
        </authorList>
    </citation>
    <scope>NUCLEOTIDE SEQUENCE [LARGE SCALE GENOMIC DNA]</scope>
</reference>
<sequence>MFYENDNAFGTPYEMRGCELKAGMLNNLPKFHGRGGEDPHKHIKEFQVICATMKSEGNDDEEVMLQAFPFSLMDGAKDWFFSLESGSIDSWLAMKRAFLERYFPATQVGYARKELCSIRQQTGETLHEYWERFKRQLASCPNHQLPPLLLMQFFYQGLFDMERMMIDASCGGCFLNKTPEEAKDLVTMVANNAQQYGLRDRGVKVVNAATTNMNGMEQKMDNLTSMMSKLVDKVSNKVVCAICCTEGHESVGCPLLRSTEGDMSNVETVNALGGQVNPRNDPYSNRYNPGWRNHPNLSWKSTNYENYDPATHMQHLQPQNQNRQQQTNQYPNQQQYQSRPPPGFGQQPQQYAGQQQAPRQKTEMEQ</sequence>
<dbReference type="PANTHER" id="PTHR33223:SF3">
    <property type="match status" value="1"/>
</dbReference>
<feature type="region of interest" description="Disordered" evidence="2">
    <location>
        <begin position="315"/>
        <end position="366"/>
    </location>
</feature>
<evidence type="ECO:0000256" key="2">
    <source>
        <dbReference type="SAM" id="MobiDB-lite"/>
    </source>
</evidence>
<feature type="coiled-coil region" evidence="1">
    <location>
        <begin position="206"/>
        <end position="233"/>
    </location>
</feature>
<protein>
    <recommendedName>
        <fullName evidence="3">Retrotransposon gag domain-containing protein</fullName>
    </recommendedName>
</protein>
<dbReference type="Pfam" id="PF03732">
    <property type="entry name" value="Retrotrans_gag"/>
    <property type="match status" value="1"/>
</dbReference>
<comment type="caution">
    <text evidence="4">The sequence shown here is derived from an EMBL/GenBank/DDBJ whole genome shotgun (WGS) entry which is preliminary data.</text>
</comment>
<dbReference type="Proteomes" id="UP000015453">
    <property type="component" value="Unassembled WGS sequence"/>
</dbReference>
<accession>S8CFX4</accession>